<keyword evidence="2" id="KW-1185">Reference proteome</keyword>
<proteinExistence type="predicted"/>
<evidence type="ECO:0000313" key="1">
    <source>
        <dbReference type="EMBL" id="KAI5672430.1"/>
    </source>
</evidence>
<comment type="caution">
    <text evidence="1">The sequence shown here is derived from an EMBL/GenBank/DDBJ whole genome shotgun (WGS) entry which is preliminary data.</text>
</comment>
<dbReference type="Proteomes" id="UP001060085">
    <property type="component" value="Linkage Group LG03"/>
</dbReference>
<evidence type="ECO:0000313" key="2">
    <source>
        <dbReference type="Proteomes" id="UP001060085"/>
    </source>
</evidence>
<protein>
    <submittedName>
        <fullName evidence="1">Uncharacterized protein</fullName>
    </submittedName>
</protein>
<reference evidence="2" key="1">
    <citation type="journal article" date="2023" name="Nat. Plants">
        <title>Single-cell RNA sequencing provides a high-resolution roadmap for understanding the multicellular compartmentation of specialized metabolism.</title>
        <authorList>
            <person name="Sun S."/>
            <person name="Shen X."/>
            <person name="Li Y."/>
            <person name="Li Y."/>
            <person name="Wang S."/>
            <person name="Li R."/>
            <person name="Zhang H."/>
            <person name="Shen G."/>
            <person name="Guo B."/>
            <person name="Wei J."/>
            <person name="Xu J."/>
            <person name="St-Pierre B."/>
            <person name="Chen S."/>
            <person name="Sun C."/>
        </authorList>
    </citation>
    <scope>NUCLEOTIDE SEQUENCE [LARGE SCALE GENOMIC DNA]</scope>
</reference>
<dbReference type="EMBL" id="CM044703">
    <property type="protein sequence ID" value="KAI5672430.1"/>
    <property type="molecule type" value="Genomic_DNA"/>
</dbReference>
<name>A0ACC0BIE9_CATRO</name>
<sequence>MVTFDWNSVYCSDIRDIVFTFPWSSDEEAVESRDMSENDENVSRWQKDSTYRGWQGNLPLIVGAEDGRAAVSQDLPRTVGLTLYVGSRLDNSQGCLELRKEEPSRATDWGLTEAID</sequence>
<organism evidence="1 2">
    <name type="scientific">Catharanthus roseus</name>
    <name type="common">Madagascar periwinkle</name>
    <name type="synonym">Vinca rosea</name>
    <dbReference type="NCBI Taxonomy" id="4058"/>
    <lineage>
        <taxon>Eukaryota</taxon>
        <taxon>Viridiplantae</taxon>
        <taxon>Streptophyta</taxon>
        <taxon>Embryophyta</taxon>
        <taxon>Tracheophyta</taxon>
        <taxon>Spermatophyta</taxon>
        <taxon>Magnoliopsida</taxon>
        <taxon>eudicotyledons</taxon>
        <taxon>Gunneridae</taxon>
        <taxon>Pentapetalae</taxon>
        <taxon>asterids</taxon>
        <taxon>lamiids</taxon>
        <taxon>Gentianales</taxon>
        <taxon>Apocynaceae</taxon>
        <taxon>Rauvolfioideae</taxon>
        <taxon>Vinceae</taxon>
        <taxon>Catharanthinae</taxon>
        <taxon>Catharanthus</taxon>
    </lineage>
</organism>
<gene>
    <name evidence="1" type="ORF">M9H77_12794</name>
</gene>
<accession>A0ACC0BIE9</accession>